<evidence type="ECO:0000259" key="13">
    <source>
        <dbReference type="PROSITE" id="PS50893"/>
    </source>
</evidence>
<dbReference type="PROSITE" id="PS50893">
    <property type="entry name" value="ABC_TRANSPORTER_2"/>
    <property type="match status" value="2"/>
</dbReference>
<dbReference type="SUPFAM" id="SSF52540">
    <property type="entry name" value="P-loop containing nucleoside triphosphate hydrolases"/>
    <property type="match status" value="2"/>
</dbReference>
<dbReference type="InterPro" id="IPR032524">
    <property type="entry name" value="ABC_tran_C"/>
</dbReference>
<evidence type="ECO:0000313" key="15">
    <source>
        <dbReference type="Proteomes" id="UP000315889"/>
    </source>
</evidence>
<dbReference type="CDD" id="cd03221">
    <property type="entry name" value="ABCF_EF-3"/>
    <property type="match status" value="2"/>
</dbReference>
<dbReference type="PANTHER" id="PTHR42855:SF1">
    <property type="entry name" value="ABC TRANSPORTER DOMAIN-CONTAINING PROTEIN"/>
    <property type="match status" value="1"/>
</dbReference>
<dbReference type="HAMAP" id="MF_00848">
    <property type="entry name" value="Uup"/>
    <property type="match status" value="1"/>
</dbReference>
<evidence type="ECO:0000256" key="10">
    <source>
        <dbReference type="ARBA" id="ARBA00061478"/>
    </source>
</evidence>
<dbReference type="InterPro" id="IPR017871">
    <property type="entry name" value="ABC_transporter-like_CS"/>
</dbReference>
<dbReference type="InterPro" id="IPR032781">
    <property type="entry name" value="ABC_tran_Xtn"/>
</dbReference>
<evidence type="ECO:0000256" key="3">
    <source>
        <dbReference type="ARBA" id="ARBA00022741"/>
    </source>
</evidence>
<dbReference type="AlphaFoldDB" id="A0A520MD08"/>
<dbReference type="Pfam" id="PF12848">
    <property type="entry name" value="ABC_tran_Xtn"/>
    <property type="match status" value="1"/>
</dbReference>
<feature type="binding site" evidence="11">
    <location>
        <begin position="352"/>
        <end position="359"/>
    </location>
    <ligand>
        <name>ATP</name>
        <dbReference type="ChEBI" id="CHEBI:30616"/>
        <label>2</label>
    </ligand>
</feature>
<dbReference type="InterPro" id="IPR051309">
    <property type="entry name" value="ABCF_ATPase"/>
</dbReference>
<evidence type="ECO:0000256" key="9">
    <source>
        <dbReference type="ARBA" id="ARBA00049360"/>
    </source>
</evidence>
<proteinExistence type="inferred from homology"/>
<keyword evidence="8 11" id="KW-0234">DNA repair</keyword>
<keyword evidence="1 11" id="KW-0963">Cytoplasm</keyword>
<dbReference type="InterPro" id="IPR043686">
    <property type="entry name" value="Uup"/>
</dbReference>
<keyword evidence="4 11" id="KW-0227">DNA damage</keyword>
<dbReference type="InterPro" id="IPR027417">
    <property type="entry name" value="P-loop_NTPase"/>
</dbReference>
<evidence type="ECO:0000256" key="2">
    <source>
        <dbReference type="ARBA" id="ARBA00022737"/>
    </source>
</evidence>
<keyword evidence="5 11" id="KW-0378">Hydrolase</keyword>
<reference evidence="14 15" key="1">
    <citation type="submission" date="2019-02" db="EMBL/GenBank/DDBJ databases">
        <title>Prokaryotic population dynamics and viral predation in marine succession experiment using metagenomics: the confinement effect.</title>
        <authorList>
            <person name="Haro-Moreno J.M."/>
            <person name="Rodriguez-Valera F."/>
            <person name="Lopez-Perez M."/>
        </authorList>
    </citation>
    <scope>NUCLEOTIDE SEQUENCE [LARGE SCALE GENOMIC DNA]</scope>
    <source>
        <strain evidence="14">MED-G170</strain>
    </source>
</reference>
<feature type="domain" description="ABC transporter" evidence="13">
    <location>
        <begin position="320"/>
        <end position="538"/>
    </location>
</feature>
<evidence type="ECO:0000256" key="8">
    <source>
        <dbReference type="ARBA" id="ARBA00023204"/>
    </source>
</evidence>
<evidence type="ECO:0000256" key="7">
    <source>
        <dbReference type="ARBA" id="ARBA00023125"/>
    </source>
</evidence>
<dbReference type="Pfam" id="PF00005">
    <property type="entry name" value="ABC_tran"/>
    <property type="match status" value="2"/>
</dbReference>
<dbReference type="FunFam" id="3.40.50.300:FF:000309">
    <property type="entry name" value="ABC transporter ATP-binding protein"/>
    <property type="match status" value="1"/>
</dbReference>
<keyword evidence="3 11" id="KW-0547">Nucleotide-binding</keyword>
<accession>A0A520MD08</accession>
<dbReference type="Gene3D" id="1.10.287.380">
    <property type="entry name" value="Valyl-tRNA synthetase, C-terminal domain"/>
    <property type="match status" value="1"/>
</dbReference>
<dbReference type="EMBL" id="SHBP01000020">
    <property type="protein sequence ID" value="RZO19081.1"/>
    <property type="molecule type" value="Genomic_DNA"/>
</dbReference>
<dbReference type="InterPro" id="IPR037118">
    <property type="entry name" value="Val-tRNA_synth_C_sf"/>
</dbReference>
<dbReference type="SMART" id="SM00382">
    <property type="entry name" value="AAA"/>
    <property type="match status" value="2"/>
</dbReference>
<name>A0A520MD08_9GAMM</name>
<dbReference type="EC" id="3.6.1.-" evidence="11"/>
<comment type="subcellular location">
    <subcellularLocation>
        <location evidence="11">Cytoplasm</location>
    </subcellularLocation>
    <text evidence="11">Associates with ribosomes.</text>
</comment>
<dbReference type="GO" id="GO:0006281">
    <property type="term" value="P:DNA repair"/>
    <property type="evidence" value="ECO:0007669"/>
    <property type="project" value="UniProtKB-KW"/>
</dbReference>
<sequence>MPLITLQDVFLSYGQPPLIDHINLTIEPGERVCLIGRNGAGKSTLLKIIDGQIIADEGSIKRASGVKVAQLEQSVPQNTQGSVFDVIAEGLGKEGKLVQQFHHLTQQLTHDSSPKIFSQLEECQAELERINGWDINQRVESIITKMELDPDVDIQSLSGGYKRRVLLARALVSNPDLLLLDEPTNHLDIEAIQWVEQFLLKWEGSLLFISHDRRFMDNLANRFIEIDRGKLAEYNCNYSTYLTRKEENLEVEDRQNALFDKRLSQEEIWIRQGIKARRTRNEGRVRSLEAMRKEFSERRKRLGTAKMDIHQAEKSGKVVAEANDISFAFSSDTVVRNFSTLIQRGDKVGLIGRNGVGKTTLIKLLLGELTPQSGIIKTGTSLSVAYFDQYRSALDEEKSVQDNVSGGRDMLEIGGKSRHVISYLQDFLFAPDRCRQPVKALSGGERNRLLLAKLFTAPSNILVLDEPTNDLDIDTLDLLEELLIDYKGTIILVSHDRAFLNNVVTSTLVFEGNGVINQYVGGYDDWLRQRKNETPSNPGAVKKGKARTTPSANKLSYKDQRELDSLPGKIEGLEIQISEISIKMSKADFYTSDRTLITETENQLAECQTQLSRCYERWELLEQ</sequence>
<comment type="catalytic activity">
    <reaction evidence="9 11">
        <text>ATP + H2O = ADP + phosphate + H(+)</text>
        <dbReference type="Rhea" id="RHEA:13065"/>
        <dbReference type="ChEBI" id="CHEBI:15377"/>
        <dbReference type="ChEBI" id="CHEBI:15378"/>
        <dbReference type="ChEBI" id="CHEBI:30616"/>
        <dbReference type="ChEBI" id="CHEBI:43474"/>
        <dbReference type="ChEBI" id="CHEBI:456216"/>
    </reaction>
</comment>
<evidence type="ECO:0000256" key="1">
    <source>
        <dbReference type="ARBA" id="ARBA00022490"/>
    </source>
</evidence>
<keyword evidence="6 11" id="KW-0067">ATP-binding</keyword>
<comment type="caution">
    <text evidence="14">The sequence shown here is derived from an EMBL/GenBank/DDBJ whole genome shotgun (WGS) entry which is preliminary data.</text>
</comment>
<dbReference type="PROSITE" id="PS00211">
    <property type="entry name" value="ABC_TRANSPORTER_1"/>
    <property type="match status" value="1"/>
</dbReference>
<dbReference type="InterPro" id="IPR003439">
    <property type="entry name" value="ABC_transporter-like_ATP-bd"/>
</dbReference>
<dbReference type="GO" id="GO:0043022">
    <property type="term" value="F:ribosome binding"/>
    <property type="evidence" value="ECO:0007669"/>
    <property type="project" value="UniProtKB-UniRule"/>
</dbReference>
<comment type="similarity">
    <text evidence="10 11">Belongs to the ABC transporter superfamily. ABCF family. Uup subfamily.</text>
</comment>
<dbReference type="Proteomes" id="UP000315889">
    <property type="component" value="Unassembled WGS sequence"/>
</dbReference>
<comment type="function">
    <text evidence="11">Probably plays a role in ribosome assembly or function. May be involved in resolution of branched DNA intermediates that result from template switching in postreplication gaps. Binds DNA and has ATPase activity.</text>
</comment>
<gene>
    <name evidence="11" type="primary">uup</name>
    <name evidence="14" type="ORF">EVB03_09125</name>
</gene>
<protein>
    <recommendedName>
        <fullName evidence="11">ATP-binding protein Uup</fullName>
        <ecNumber evidence="11">3.6.1.-</ecNumber>
    </recommendedName>
</protein>
<evidence type="ECO:0000256" key="5">
    <source>
        <dbReference type="ARBA" id="ARBA00022801"/>
    </source>
</evidence>
<dbReference type="GO" id="GO:0005737">
    <property type="term" value="C:cytoplasm"/>
    <property type="evidence" value="ECO:0007669"/>
    <property type="project" value="UniProtKB-SubCell"/>
</dbReference>
<dbReference type="Gene3D" id="3.40.50.300">
    <property type="entry name" value="P-loop containing nucleotide triphosphate hydrolases"/>
    <property type="match status" value="2"/>
</dbReference>
<feature type="region of interest" description="Disordered" evidence="12">
    <location>
        <begin position="533"/>
        <end position="552"/>
    </location>
</feature>
<dbReference type="Pfam" id="PF16326">
    <property type="entry name" value="ABC_tran_CTD"/>
    <property type="match status" value="1"/>
</dbReference>
<evidence type="ECO:0000256" key="11">
    <source>
        <dbReference type="HAMAP-Rule" id="MF_00848"/>
    </source>
</evidence>
<organism evidence="14 15">
    <name type="scientific">SAR92 clade bacterium</name>
    <dbReference type="NCBI Taxonomy" id="2315479"/>
    <lineage>
        <taxon>Bacteria</taxon>
        <taxon>Pseudomonadati</taxon>
        <taxon>Pseudomonadota</taxon>
        <taxon>Gammaproteobacteria</taxon>
        <taxon>Cellvibrionales</taxon>
        <taxon>Porticoccaceae</taxon>
        <taxon>SAR92 clade</taxon>
    </lineage>
</organism>
<dbReference type="PANTHER" id="PTHR42855">
    <property type="entry name" value="ABC TRANSPORTER ATP-BINDING SUBUNIT"/>
    <property type="match status" value="1"/>
</dbReference>
<dbReference type="InterPro" id="IPR003593">
    <property type="entry name" value="AAA+_ATPase"/>
</dbReference>
<feature type="binding site" evidence="11">
    <location>
        <begin position="36"/>
        <end position="43"/>
    </location>
    <ligand>
        <name>ATP</name>
        <dbReference type="ChEBI" id="CHEBI:30616"/>
        <label>1</label>
    </ligand>
</feature>
<evidence type="ECO:0000256" key="4">
    <source>
        <dbReference type="ARBA" id="ARBA00022763"/>
    </source>
</evidence>
<feature type="domain" description="ABC transporter" evidence="13">
    <location>
        <begin position="4"/>
        <end position="253"/>
    </location>
</feature>
<evidence type="ECO:0000313" key="14">
    <source>
        <dbReference type="EMBL" id="RZO19081.1"/>
    </source>
</evidence>
<evidence type="ECO:0000256" key="6">
    <source>
        <dbReference type="ARBA" id="ARBA00022840"/>
    </source>
</evidence>
<keyword evidence="2 11" id="KW-0677">Repeat</keyword>
<evidence type="ECO:0000256" key="12">
    <source>
        <dbReference type="SAM" id="MobiDB-lite"/>
    </source>
</evidence>
<dbReference type="GO" id="GO:0003677">
    <property type="term" value="F:DNA binding"/>
    <property type="evidence" value="ECO:0007669"/>
    <property type="project" value="UniProtKB-UniRule"/>
</dbReference>
<keyword evidence="7 11" id="KW-0238">DNA-binding</keyword>
<dbReference type="FunFam" id="3.40.50.300:FF:000011">
    <property type="entry name" value="Putative ABC transporter ATP-binding component"/>
    <property type="match status" value="1"/>
</dbReference>
<dbReference type="GO" id="GO:0016887">
    <property type="term" value="F:ATP hydrolysis activity"/>
    <property type="evidence" value="ECO:0007669"/>
    <property type="project" value="UniProtKB-UniRule"/>
</dbReference>
<dbReference type="GO" id="GO:0005524">
    <property type="term" value="F:ATP binding"/>
    <property type="evidence" value="ECO:0007669"/>
    <property type="project" value="UniProtKB-UniRule"/>
</dbReference>